<dbReference type="STRING" id="1379903.ATO8_09918"/>
<evidence type="ECO:0000313" key="3">
    <source>
        <dbReference type="Proteomes" id="UP000019063"/>
    </source>
</evidence>
<comment type="caution">
    <text evidence="2">The sequence shown here is derived from an EMBL/GenBank/DDBJ whole genome shotgun (WGS) entry which is preliminary data.</text>
</comment>
<reference evidence="2 3" key="1">
    <citation type="journal article" date="2014" name="Antonie Van Leeuwenhoek">
        <title>Roseivivax atlanticus sp. nov., isolated from surface seawater of the Atlantic Ocean.</title>
        <authorList>
            <person name="Li G."/>
            <person name="Lai Q."/>
            <person name="Liu X."/>
            <person name="Sun F."/>
            <person name="Shao Z."/>
        </authorList>
    </citation>
    <scope>NUCLEOTIDE SEQUENCE [LARGE SCALE GENOMIC DNA]</scope>
    <source>
        <strain evidence="2 3">22II-s10s</strain>
    </source>
</reference>
<keyword evidence="1" id="KW-0812">Transmembrane</keyword>
<feature type="transmembrane region" description="Helical" evidence="1">
    <location>
        <begin position="22"/>
        <end position="44"/>
    </location>
</feature>
<dbReference type="Proteomes" id="UP000019063">
    <property type="component" value="Unassembled WGS sequence"/>
</dbReference>
<keyword evidence="1" id="KW-0472">Membrane</keyword>
<dbReference type="EMBL" id="AQQW01000005">
    <property type="protein sequence ID" value="ETW12851.1"/>
    <property type="molecule type" value="Genomic_DNA"/>
</dbReference>
<feature type="transmembrane region" description="Helical" evidence="1">
    <location>
        <begin position="56"/>
        <end position="86"/>
    </location>
</feature>
<gene>
    <name evidence="2" type="ORF">ATO8_09918</name>
</gene>
<dbReference type="eggNOG" id="ENOG5033SN6">
    <property type="taxonomic scope" value="Bacteria"/>
</dbReference>
<name>W4HL45_9RHOB</name>
<keyword evidence="3" id="KW-1185">Reference proteome</keyword>
<protein>
    <submittedName>
        <fullName evidence="2">Uncharacterized protein</fullName>
    </submittedName>
</protein>
<proteinExistence type="predicted"/>
<organism evidence="2 3">
    <name type="scientific">Roseivivax marinus</name>
    <dbReference type="NCBI Taxonomy" id="1379903"/>
    <lineage>
        <taxon>Bacteria</taxon>
        <taxon>Pseudomonadati</taxon>
        <taxon>Pseudomonadota</taxon>
        <taxon>Alphaproteobacteria</taxon>
        <taxon>Rhodobacterales</taxon>
        <taxon>Roseobacteraceae</taxon>
        <taxon>Roseivivax</taxon>
    </lineage>
</organism>
<sequence>MSAVGHDGPTSALRRGTARDDLMRGVVGAVVLLLLLAAAERFLFAPGFYETLTLHPFWIVILIAALQHGTAVGCAAVAMATVLMGWPDRLVGEDAAVYAARAAVLPLQWLVVALIVGLYRQKQIVETETLRADAARLEGMTDSLAAEVERMDDMIVSLEREAAARPAADPAPAPVPTGDGALLRRALPELSALAGARGDELPATFEAAAKALLDGPVALVARDPADGTLLLGDGDALGDDAETAAKALRAAAEDVTGATVTLSAAGLPGGGAVRLAERAATVEAGLTAMVVFRAVDAAAADAAADRVEILAEMARISIDRLSRDLGLGADDAGKARRDRRRR</sequence>
<evidence type="ECO:0000313" key="2">
    <source>
        <dbReference type="EMBL" id="ETW12851.1"/>
    </source>
</evidence>
<dbReference type="AlphaFoldDB" id="W4HL45"/>
<dbReference type="RefSeq" id="WP_043844234.1">
    <property type="nucleotide sequence ID" value="NZ_AQQW01000005.1"/>
</dbReference>
<accession>W4HL45</accession>
<keyword evidence="1" id="KW-1133">Transmembrane helix</keyword>
<evidence type="ECO:0000256" key="1">
    <source>
        <dbReference type="SAM" id="Phobius"/>
    </source>
</evidence>
<feature type="transmembrane region" description="Helical" evidence="1">
    <location>
        <begin position="98"/>
        <end position="119"/>
    </location>
</feature>